<dbReference type="PANTHER" id="PTHR33744">
    <property type="entry name" value="CARBOHYDRATE DIACID REGULATOR"/>
    <property type="match status" value="1"/>
</dbReference>
<feature type="domain" description="PucR C-terminal helix-turn-helix" evidence="2">
    <location>
        <begin position="232"/>
        <end position="273"/>
    </location>
</feature>
<dbReference type="Gene3D" id="1.10.10.2840">
    <property type="entry name" value="PucR C-terminal helix-turn-helix domain"/>
    <property type="match status" value="1"/>
</dbReference>
<keyword evidence="5" id="KW-1185">Reference proteome</keyword>
<dbReference type="Proteomes" id="UP000049855">
    <property type="component" value="Unassembled WGS sequence"/>
</dbReference>
<dbReference type="InterPro" id="IPR041522">
    <property type="entry name" value="CdaR_GGDEF"/>
</dbReference>
<dbReference type="AlphaFoldDB" id="A0A0U1KSD5"/>
<evidence type="ECO:0000259" key="2">
    <source>
        <dbReference type="Pfam" id="PF13556"/>
    </source>
</evidence>
<accession>A0A0U1KSD5</accession>
<dbReference type="Pfam" id="PF13556">
    <property type="entry name" value="HTH_30"/>
    <property type="match status" value="1"/>
</dbReference>
<protein>
    <submittedName>
        <fullName evidence="4">Sugar diacid utilization regulator SdaR</fullName>
    </submittedName>
</protein>
<dbReference type="Pfam" id="PF17853">
    <property type="entry name" value="GGDEF_2"/>
    <property type="match status" value="1"/>
</dbReference>
<name>A0A0U1KSD5_9FIRM</name>
<dbReference type="InterPro" id="IPR051448">
    <property type="entry name" value="CdaR-like_regulators"/>
</dbReference>
<proteinExistence type="inferred from homology"/>
<comment type="similarity">
    <text evidence="1">Belongs to the CdaR family.</text>
</comment>
<gene>
    <name evidence="4" type="ORF">SpAn4DRAFT_1309</name>
</gene>
<organism evidence="4 5">
    <name type="scientific">Sporomusa ovata</name>
    <dbReference type="NCBI Taxonomy" id="2378"/>
    <lineage>
        <taxon>Bacteria</taxon>
        <taxon>Bacillati</taxon>
        <taxon>Bacillota</taxon>
        <taxon>Negativicutes</taxon>
        <taxon>Selenomonadales</taxon>
        <taxon>Sporomusaceae</taxon>
        <taxon>Sporomusa</taxon>
    </lineage>
</organism>
<evidence type="ECO:0000259" key="3">
    <source>
        <dbReference type="Pfam" id="PF17853"/>
    </source>
</evidence>
<evidence type="ECO:0000256" key="1">
    <source>
        <dbReference type="ARBA" id="ARBA00006754"/>
    </source>
</evidence>
<dbReference type="EMBL" id="CTRP01000003">
    <property type="protein sequence ID" value="CQR70340.1"/>
    <property type="molecule type" value="Genomic_DNA"/>
</dbReference>
<feature type="domain" description="CdaR GGDEF-like" evidence="3">
    <location>
        <begin position="45"/>
        <end position="181"/>
    </location>
</feature>
<sequence>MRNTANLVKTVTELFLEREMFLADYRLENWMKEQLVHSLVAKGMGTTTDDLSTMADMVQYRLDLPRVVILFKLEPKINDFATYSLQNLFSDRMRESVLNVIHEAAFFHIDDLSLFYKKNLCILKSVQDAGSARKVKSLTSSIVKRLQLIYPGLNVQVGIGSRAVKPTQICQSYCEAVFALHHPSPNIIRSIDEYNILASYLFEQQYANYDCLALKELKSRFDTIGARYDMQQTIQCLLANNLNISVTASKLYIHRNTLKFRLDKLKEIVGLEPCHYFQHAVLCEIILCMSKHNG</sequence>
<reference evidence="5" key="1">
    <citation type="submission" date="2015-03" db="EMBL/GenBank/DDBJ databases">
        <authorList>
            <person name="Nijsse Bart"/>
        </authorList>
    </citation>
    <scope>NUCLEOTIDE SEQUENCE [LARGE SCALE GENOMIC DNA]</scope>
</reference>
<evidence type="ECO:0000313" key="4">
    <source>
        <dbReference type="EMBL" id="CQR70340.1"/>
    </source>
</evidence>
<dbReference type="InterPro" id="IPR042070">
    <property type="entry name" value="PucR_C-HTH_sf"/>
</dbReference>
<dbReference type="InterPro" id="IPR025736">
    <property type="entry name" value="PucR_C-HTH_dom"/>
</dbReference>
<evidence type="ECO:0000313" key="5">
    <source>
        <dbReference type="Proteomes" id="UP000049855"/>
    </source>
</evidence>
<dbReference type="PANTHER" id="PTHR33744:SF15">
    <property type="entry name" value="CARBOHYDRATE DIACID REGULATOR"/>
    <property type="match status" value="1"/>
</dbReference>